<dbReference type="SUPFAM" id="SSF54695">
    <property type="entry name" value="POZ domain"/>
    <property type="match status" value="1"/>
</dbReference>
<evidence type="ECO:0000313" key="2">
    <source>
        <dbReference type="EMBL" id="TRY79288.1"/>
    </source>
</evidence>
<comment type="caution">
    <text evidence="2">The sequence shown here is derived from an EMBL/GenBank/DDBJ whole genome shotgun (WGS) entry which is preliminary data.</text>
</comment>
<dbReference type="Pfam" id="PF00651">
    <property type="entry name" value="BTB"/>
    <property type="match status" value="1"/>
</dbReference>
<dbReference type="AlphaFoldDB" id="A0A553PNN0"/>
<organism evidence="2 3">
    <name type="scientific">Tigriopus californicus</name>
    <name type="common">Marine copepod</name>
    <dbReference type="NCBI Taxonomy" id="6832"/>
    <lineage>
        <taxon>Eukaryota</taxon>
        <taxon>Metazoa</taxon>
        <taxon>Ecdysozoa</taxon>
        <taxon>Arthropoda</taxon>
        <taxon>Crustacea</taxon>
        <taxon>Multicrustacea</taxon>
        <taxon>Hexanauplia</taxon>
        <taxon>Copepoda</taxon>
        <taxon>Harpacticoida</taxon>
        <taxon>Harpacticidae</taxon>
        <taxon>Tigriopus</taxon>
    </lineage>
</organism>
<sequence>MTSLTCMSRAFAGFNRDRLMDVFTDVTFRIANTGETLGAHSAVLGSLSPWIAQYRDQITCSCSSKPCCHDKPHLDIVLVGYDAFTVEKMLETVYTGQAQVNVATATAIEQLGSSLGLRLAASLYPDEALRVSTPGQEPRESGSVAIRPLIKGPEYEIKMETDPLAMTGVDIDESESYSSNPKKSGLRCFKCQEVHKSSTKLKFHLCRTHFKTALIEKCQGNTGECDICGYLFADVASTAMHLGLKHDKIRDFVSKDDQPEIYSDQEKNVSLQSMIFEDEQFALSMLRKTLNQTNHPMVSEK</sequence>
<accession>A0A553PNN0</accession>
<dbReference type="InterPro" id="IPR011333">
    <property type="entry name" value="SKP1/BTB/POZ_sf"/>
</dbReference>
<name>A0A553PNN0_TIGCA</name>
<dbReference type="EMBL" id="VCGU01000002">
    <property type="protein sequence ID" value="TRY79288.1"/>
    <property type="molecule type" value="Genomic_DNA"/>
</dbReference>
<keyword evidence="3" id="KW-1185">Reference proteome</keyword>
<protein>
    <recommendedName>
        <fullName evidence="1">BTB domain-containing protein</fullName>
    </recommendedName>
</protein>
<proteinExistence type="predicted"/>
<evidence type="ECO:0000259" key="1">
    <source>
        <dbReference type="PROSITE" id="PS50097"/>
    </source>
</evidence>
<dbReference type="InterPro" id="IPR013087">
    <property type="entry name" value="Znf_C2H2_type"/>
</dbReference>
<dbReference type="PROSITE" id="PS50097">
    <property type="entry name" value="BTB"/>
    <property type="match status" value="1"/>
</dbReference>
<evidence type="ECO:0000313" key="3">
    <source>
        <dbReference type="Proteomes" id="UP000318571"/>
    </source>
</evidence>
<dbReference type="Gene3D" id="3.30.710.10">
    <property type="entry name" value="Potassium Channel Kv1.1, Chain A"/>
    <property type="match status" value="1"/>
</dbReference>
<gene>
    <name evidence="2" type="ORF">TCAL_14796</name>
</gene>
<feature type="domain" description="BTB" evidence="1">
    <location>
        <begin position="24"/>
        <end position="102"/>
    </location>
</feature>
<dbReference type="Proteomes" id="UP000318571">
    <property type="component" value="Chromosome 6"/>
</dbReference>
<dbReference type="PROSITE" id="PS00028">
    <property type="entry name" value="ZINC_FINGER_C2H2_1"/>
    <property type="match status" value="1"/>
</dbReference>
<reference evidence="2 3" key="1">
    <citation type="journal article" date="2018" name="Nat. Ecol. Evol.">
        <title>Genomic signatures of mitonuclear coevolution across populations of Tigriopus californicus.</title>
        <authorList>
            <person name="Barreto F.S."/>
            <person name="Watson E.T."/>
            <person name="Lima T.G."/>
            <person name="Willett C.S."/>
            <person name="Edmands S."/>
            <person name="Li W."/>
            <person name="Burton R.S."/>
        </authorList>
    </citation>
    <scope>NUCLEOTIDE SEQUENCE [LARGE SCALE GENOMIC DNA]</scope>
    <source>
        <strain evidence="2 3">San Diego</strain>
    </source>
</reference>
<dbReference type="InterPro" id="IPR000210">
    <property type="entry name" value="BTB/POZ_dom"/>
</dbReference>